<evidence type="ECO:0000313" key="1">
    <source>
        <dbReference type="EMBL" id="KAJ1888549.1"/>
    </source>
</evidence>
<accession>A0ACC1I9N5</accession>
<keyword evidence="2" id="KW-1185">Reference proteome</keyword>
<protein>
    <submittedName>
        <fullName evidence="1">Uncharacterized protein</fullName>
    </submittedName>
</protein>
<reference evidence="1" key="1">
    <citation type="submission" date="2022-07" db="EMBL/GenBank/DDBJ databases">
        <title>Phylogenomic reconstructions and comparative analyses of Kickxellomycotina fungi.</title>
        <authorList>
            <person name="Reynolds N.K."/>
            <person name="Stajich J.E."/>
            <person name="Barry K."/>
            <person name="Grigoriev I.V."/>
            <person name="Crous P."/>
            <person name="Smith M.E."/>
        </authorList>
    </citation>
    <scope>NUCLEOTIDE SEQUENCE</scope>
    <source>
        <strain evidence="1">Benny 63K</strain>
    </source>
</reference>
<feature type="non-terminal residue" evidence="1">
    <location>
        <position position="1"/>
    </location>
</feature>
<sequence>ASTYCASKGGVKLLHESMRREVVSRYKADNVQFSIAYPGIINTGLFGGIDLGQFFMPTLRPDSIARSVFAALASGTGNEIFLPRLANILPLLYAVPASTRSSIINLISSGDTAMATFSGHVKY</sequence>
<organism evidence="1 2">
    <name type="scientific">Kickxella alabastrina</name>
    <dbReference type="NCBI Taxonomy" id="61397"/>
    <lineage>
        <taxon>Eukaryota</taxon>
        <taxon>Fungi</taxon>
        <taxon>Fungi incertae sedis</taxon>
        <taxon>Zoopagomycota</taxon>
        <taxon>Kickxellomycotina</taxon>
        <taxon>Kickxellomycetes</taxon>
        <taxon>Kickxellales</taxon>
        <taxon>Kickxellaceae</taxon>
        <taxon>Kickxella</taxon>
    </lineage>
</organism>
<dbReference type="Proteomes" id="UP001150581">
    <property type="component" value="Unassembled WGS sequence"/>
</dbReference>
<name>A0ACC1I9N5_9FUNG</name>
<dbReference type="EMBL" id="JANBPG010001730">
    <property type="protein sequence ID" value="KAJ1888549.1"/>
    <property type="molecule type" value="Genomic_DNA"/>
</dbReference>
<evidence type="ECO:0000313" key="2">
    <source>
        <dbReference type="Proteomes" id="UP001150581"/>
    </source>
</evidence>
<gene>
    <name evidence="1" type="ORF">LPJ66_008519</name>
</gene>
<comment type="caution">
    <text evidence="1">The sequence shown here is derived from an EMBL/GenBank/DDBJ whole genome shotgun (WGS) entry which is preliminary data.</text>
</comment>
<proteinExistence type="predicted"/>